<feature type="region of interest" description="Disordered" evidence="1">
    <location>
        <begin position="18"/>
        <end position="37"/>
    </location>
</feature>
<name>A0AAD7H400_9AGAR</name>
<dbReference type="Proteomes" id="UP001215280">
    <property type="component" value="Unassembled WGS sequence"/>
</dbReference>
<protein>
    <submittedName>
        <fullName evidence="2">Uncharacterized protein</fullName>
    </submittedName>
</protein>
<comment type="caution">
    <text evidence="2">The sequence shown here is derived from an EMBL/GenBank/DDBJ whole genome shotgun (WGS) entry which is preliminary data.</text>
</comment>
<proteinExistence type="predicted"/>
<feature type="compositionally biased region" description="Basic and acidic residues" evidence="1">
    <location>
        <begin position="22"/>
        <end position="37"/>
    </location>
</feature>
<dbReference type="AlphaFoldDB" id="A0AAD7H400"/>
<organism evidence="2 3">
    <name type="scientific">Mycena maculata</name>
    <dbReference type="NCBI Taxonomy" id="230809"/>
    <lineage>
        <taxon>Eukaryota</taxon>
        <taxon>Fungi</taxon>
        <taxon>Dikarya</taxon>
        <taxon>Basidiomycota</taxon>
        <taxon>Agaricomycotina</taxon>
        <taxon>Agaricomycetes</taxon>
        <taxon>Agaricomycetidae</taxon>
        <taxon>Agaricales</taxon>
        <taxon>Marasmiineae</taxon>
        <taxon>Mycenaceae</taxon>
        <taxon>Mycena</taxon>
    </lineage>
</organism>
<evidence type="ECO:0000313" key="3">
    <source>
        <dbReference type="Proteomes" id="UP001215280"/>
    </source>
</evidence>
<gene>
    <name evidence="2" type="ORF">DFH07DRAFT_763431</name>
</gene>
<feature type="non-terminal residue" evidence="2">
    <location>
        <position position="1"/>
    </location>
</feature>
<keyword evidence="3" id="KW-1185">Reference proteome</keyword>
<evidence type="ECO:0000256" key="1">
    <source>
        <dbReference type="SAM" id="MobiDB-lite"/>
    </source>
</evidence>
<feature type="compositionally biased region" description="Basic residues" evidence="1">
    <location>
        <begin position="94"/>
        <end position="104"/>
    </location>
</feature>
<feature type="compositionally biased region" description="Basic and acidic residues" evidence="1">
    <location>
        <begin position="105"/>
        <end position="121"/>
    </location>
</feature>
<dbReference type="EMBL" id="JARJLG010000459">
    <property type="protein sequence ID" value="KAJ7711745.1"/>
    <property type="molecule type" value="Genomic_DNA"/>
</dbReference>
<accession>A0AAD7H400</accession>
<feature type="region of interest" description="Disordered" evidence="1">
    <location>
        <begin position="84"/>
        <end position="121"/>
    </location>
</feature>
<sequence length="121" mass="14120">IQFIISVQHDCRMGSCQPAVAGKERQEREETNRQRSLIKHTDDDHFIINMGAFHNFTKLCRVLPRTLTQLKPLFVDRKQFHARVSRQARAGRDARRKKTAATRRHNAETKKREAEEAERAA</sequence>
<reference evidence="2" key="1">
    <citation type="submission" date="2023-03" db="EMBL/GenBank/DDBJ databases">
        <title>Massive genome expansion in bonnet fungi (Mycena s.s.) driven by repeated elements and novel gene families across ecological guilds.</title>
        <authorList>
            <consortium name="Lawrence Berkeley National Laboratory"/>
            <person name="Harder C.B."/>
            <person name="Miyauchi S."/>
            <person name="Viragh M."/>
            <person name="Kuo A."/>
            <person name="Thoen E."/>
            <person name="Andreopoulos B."/>
            <person name="Lu D."/>
            <person name="Skrede I."/>
            <person name="Drula E."/>
            <person name="Henrissat B."/>
            <person name="Morin E."/>
            <person name="Kohler A."/>
            <person name="Barry K."/>
            <person name="LaButti K."/>
            <person name="Morin E."/>
            <person name="Salamov A."/>
            <person name="Lipzen A."/>
            <person name="Mereny Z."/>
            <person name="Hegedus B."/>
            <person name="Baldrian P."/>
            <person name="Stursova M."/>
            <person name="Weitz H."/>
            <person name="Taylor A."/>
            <person name="Grigoriev I.V."/>
            <person name="Nagy L.G."/>
            <person name="Martin F."/>
            <person name="Kauserud H."/>
        </authorList>
    </citation>
    <scope>NUCLEOTIDE SEQUENCE</scope>
    <source>
        <strain evidence="2">CBHHK188m</strain>
    </source>
</reference>
<evidence type="ECO:0000313" key="2">
    <source>
        <dbReference type="EMBL" id="KAJ7711745.1"/>
    </source>
</evidence>